<dbReference type="GO" id="GO:0008168">
    <property type="term" value="F:methyltransferase activity"/>
    <property type="evidence" value="ECO:0007669"/>
    <property type="project" value="UniProtKB-KW"/>
</dbReference>
<dbReference type="STRING" id="41431.PCC8801_3550"/>
<dbReference type="PROSITE" id="PS51683">
    <property type="entry name" value="SAM_OMT_II"/>
    <property type="match status" value="1"/>
</dbReference>
<dbReference type="InterPro" id="IPR041698">
    <property type="entry name" value="Methyltransf_25"/>
</dbReference>
<dbReference type="InterPro" id="IPR016461">
    <property type="entry name" value="COMT-like"/>
</dbReference>
<dbReference type="OrthoDB" id="9778766at2"/>
<dbReference type="SUPFAM" id="SSF53335">
    <property type="entry name" value="S-adenosyl-L-methionine-dependent methyltransferases"/>
    <property type="match status" value="1"/>
</dbReference>
<dbReference type="GO" id="GO:0032259">
    <property type="term" value="P:methylation"/>
    <property type="evidence" value="ECO:0007669"/>
    <property type="project" value="UniProtKB-KW"/>
</dbReference>
<evidence type="ECO:0000256" key="1">
    <source>
        <dbReference type="ARBA" id="ARBA00022679"/>
    </source>
</evidence>
<evidence type="ECO:0000313" key="4">
    <source>
        <dbReference type="Proteomes" id="UP000008204"/>
    </source>
</evidence>
<proteinExistence type="predicted"/>
<evidence type="ECO:0000259" key="2">
    <source>
        <dbReference type="Pfam" id="PF13649"/>
    </source>
</evidence>
<dbReference type="KEGG" id="cyp:PCC8801_3550"/>
<accession>B7K1H2</accession>
<dbReference type="CDD" id="cd02440">
    <property type="entry name" value="AdoMet_MTases"/>
    <property type="match status" value="1"/>
</dbReference>
<organism evidence="3 4">
    <name type="scientific">Rippkaea orientalis (strain PCC 8801 / RF-1)</name>
    <name type="common">Cyanothece sp. (strain PCC 8801)</name>
    <dbReference type="NCBI Taxonomy" id="41431"/>
    <lineage>
        <taxon>Bacteria</taxon>
        <taxon>Bacillati</taxon>
        <taxon>Cyanobacteriota</taxon>
        <taxon>Cyanophyceae</taxon>
        <taxon>Oscillatoriophycideae</taxon>
        <taxon>Chroococcales</taxon>
        <taxon>Aphanothecaceae</taxon>
        <taxon>Rippkaea</taxon>
        <taxon>Rippkaea orientalis</taxon>
    </lineage>
</organism>
<keyword evidence="1 3" id="KW-0808">Transferase</keyword>
<protein>
    <submittedName>
        <fullName evidence="3">Methyltransferase type 12</fullName>
    </submittedName>
</protein>
<dbReference type="HOGENOM" id="CLU_081790_1_0_3"/>
<reference evidence="4" key="1">
    <citation type="journal article" date="2011" name="MBio">
        <title>Novel metabolic attributes of the genus Cyanothece, comprising a group of unicellular nitrogen-fixing Cyanobacteria.</title>
        <authorList>
            <person name="Bandyopadhyay A."/>
            <person name="Elvitigala T."/>
            <person name="Welsh E."/>
            <person name="Stockel J."/>
            <person name="Liberton M."/>
            <person name="Min H."/>
            <person name="Sherman L.A."/>
            <person name="Pakrasi H.B."/>
        </authorList>
    </citation>
    <scope>NUCLEOTIDE SEQUENCE [LARGE SCALE GENOMIC DNA]</scope>
    <source>
        <strain evidence="4">PCC 8801</strain>
    </source>
</reference>
<dbReference type="eggNOG" id="COG2226">
    <property type="taxonomic scope" value="Bacteria"/>
</dbReference>
<sequence>MSKLPVHKDYKVWQNSDISKTFLEGVRGAIPLAKEQIDVMLRLINLTQPNVDKFLDLGCGNGILGKAIYQNYPTAKGFFIDISDTMIEAAKNTLNSDYESKFIIEDFSQNTWINCIIQEAPFDVIVSGFAIHHQPDHRKQQIYQEIYDLLKPGGLFLNLEHIASRSKLGETAFDELFIDSLYAFHQHNGSTKSREEIDQEYYNRADKTANILTLVEIQCDWLRDIGFGDVDCFMKLFEIALFGGVRAKIS</sequence>
<keyword evidence="4" id="KW-1185">Reference proteome</keyword>
<dbReference type="Proteomes" id="UP000008204">
    <property type="component" value="Chromosome"/>
</dbReference>
<keyword evidence="3" id="KW-0489">Methyltransferase</keyword>
<dbReference type="PANTHER" id="PTHR43861">
    <property type="entry name" value="TRANS-ACONITATE 2-METHYLTRANSFERASE-RELATED"/>
    <property type="match status" value="1"/>
</dbReference>
<dbReference type="InterPro" id="IPR029063">
    <property type="entry name" value="SAM-dependent_MTases_sf"/>
</dbReference>
<gene>
    <name evidence="3" type="ordered locus">PCC8801_3550</name>
</gene>
<dbReference type="AlphaFoldDB" id="B7K1H2"/>
<name>B7K1H2_RIPO1</name>
<dbReference type="RefSeq" id="WP_012596772.1">
    <property type="nucleotide sequence ID" value="NC_011726.1"/>
</dbReference>
<evidence type="ECO:0000313" key="3">
    <source>
        <dbReference type="EMBL" id="ACK67514.1"/>
    </source>
</evidence>
<dbReference type="Pfam" id="PF13649">
    <property type="entry name" value="Methyltransf_25"/>
    <property type="match status" value="1"/>
</dbReference>
<feature type="domain" description="Methyltransferase" evidence="2">
    <location>
        <begin position="55"/>
        <end position="154"/>
    </location>
</feature>
<dbReference type="Gene3D" id="3.40.50.150">
    <property type="entry name" value="Vaccinia Virus protein VP39"/>
    <property type="match status" value="1"/>
</dbReference>
<dbReference type="EMBL" id="CP001287">
    <property type="protein sequence ID" value="ACK67514.1"/>
    <property type="molecule type" value="Genomic_DNA"/>
</dbReference>